<comment type="caution">
    <text evidence="9">The sequence shown here is derived from an EMBL/GenBank/DDBJ whole genome shotgun (WGS) entry which is preliminary data.</text>
</comment>
<evidence type="ECO:0000256" key="7">
    <source>
        <dbReference type="SAM" id="Phobius"/>
    </source>
</evidence>
<dbReference type="PANTHER" id="PTHR33048">
    <property type="entry name" value="PTH11-LIKE INTEGRAL MEMBRANE PROTEIN (AFU_ORTHOLOGUE AFUA_5G11245)"/>
    <property type="match status" value="1"/>
</dbReference>
<evidence type="ECO:0000313" key="9">
    <source>
        <dbReference type="EMBL" id="KAL2047312.1"/>
    </source>
</evidence>
<accession>A0ABR4AR82</accession>
<evidence type="ECO:0000256" key="5">
    <source>
        <dbReference type="ARBA" id="ARBA00038359"/>
    </source>
</evidence>
<organism evidence="9 10">
    <name type="scientific">Stereocaulon virgatum</name>
    <dbReference type="NCBI Taxonomy" id="373712"/>
    <lineage>
        <taxon>Eukaryota</taxon>
        <taxon>Fungi</taxon>
        <taxon>Dikarya</taxon>
        <taxon>Ascomycota</taxon>
        <taxon>Pezizomycotina</taxon>
        <taxon>Lecanoromycetes</taxon>
        <taxon>OSLEUM clade</taxon>
        <taxon>Lecanoromycetidae</taxon>
        <taxon>Lecanorales</taxon>
        <taxon>Lecanorineae</taxon>
        <taxon>Stereocaulaceae</taxon>
        <taxon>Stereocaulon</taxon>
    </lineage>
</organism>
<dbReference type="InterPro" id="IPR049326">
    <property type="entry name" value="Rhodopsin_dom_fungi"/>
</dbReference>
<dbReference type="Proteomes" id="UP001590950">
    <property type="component" value="Unassembled WGS sequence"/>
</dbReference>
<keyword evidence="4 7" id="KW-0472">Membrane</keyword>
<comment type="similarity">
    <text evidence="5">Belongs to the SAT4 family.</text>
</comment>
<evidence type="ECO:0000256" key="3">
    <source>
        <dbReference type="ARBA" id="ARBA00022989"/>
    </source>
</evidence>
<feature type="domain" description="Rhodopsin" evidence="8">
    <location>
        <begin position="2"/>
        <end position="227"/>
    </location>
</feature>
<feature type="compositionally biased region" description="Basic and acidic residues" evidence="6">
    <location>
        <begin position="315"/>
        <end position="326"/>
    </location>
</feature>
<feature type="transmembrane region" description="Helical" evidence="7">
    <location>
        <begin position="159"/>
        <end position="183"/>
    </location>
</feature>
<sequence length="326" mass="36874">MLFAVAIGITDIIGAVHGNIGGHIALNQQGLPVFDHTITIFLQCVWAVQLESIGALTFTKMSILLLYRRIFRGRQFQILVWTVTAIVVVWGVLFFFATLFECFPISQVWTTLYGQHRSCYQYRPMILGAAVSNMLVDLMIIAMPWPLIWQLQMPVRQKIAVGGVFTLAALVFGFSIARLVIFLQASKGFTHEYDVTYNLAPSIYWTQVESALAVVSACLPTLRPLLQGFSLESMIRSLRTKFTPHTRLRNRSTAIASTDKRYTRHQHCREIQFHSSLTGFTNKYNDAVVVEVRAEGTRLDDLEAGQNDSQQGIKVPKDNLYHSENR</sequence>
<feature type="transmembrane region" description="Helical" evidence="7">
    <location>
        <begin position="126"/>
        <end position="147"/>
    </location>
</feature>
<evidence type="ECO:0000256" key="6">
    <source>
        <dbReference type="SAM" id="MobiDB-lite"/>
    </source>
</evidence>
<evidence type="ECO:0000256" key="4">
    <source>
        <dbReference type="ARBA" id="ARBA00023136"/>
    </source>
</evidence>
<comment type="subcellular location">
    <subcellularLocation>
        <location evidence="1">Membrane</location>
        <topology evidence="1">Multi-pass membrane protein</topology>
    </subcellularLocation>
</comment>
<feature type="transmembrane region" description="Helical" evidence="7">
    <location>
        <begin position="40"/>
        <end position="66"/>
    </location>
</feature>
<name>A0ABR4AR82_9LECA</name>
<evidence type="ECO:0000256" key="1">
    <source>
        <dbReference type="ARBA" id="ARBA00004141"/>
    </source>
</evidence>
<feature type="transmembrane region" description="Helical" evidence="7">
    <location>
        <begin position="78"/>
        <end position="106"/>
    </location>
</feature>
<keyword evidence="10" id="KW-1185">Reference proteome</keyword>
<reference evidence="9 10" key="1">
    <citation type="submission" date="2024-09" db="EMBL/GenBank/DDBJ databases">
        <title>Rethinking Asexuality: The Enigmatic Case of Functional Sexual Genes in Lepraria (Stereocaulaceae).</title>
        <authorList>
            <person name="Doellman M."/>
            <person name="Sun Y."/>
            <person name="Barcenas-Pena A."/>
            <person name="Lumbsch H.T."/>
            <person name="Grewe F."/>
        </authorList>
    </citation>
    <scope>NUCLEOTIDE SEQUENCE [LARGE SCALE GENOMIC DNA]</scope>
    <source>
        <strain evidence="9 10">Mercado 3170</strain>
    </source>
</reference>
<proteinExistence type="inferred from homology"/>
<gene>
    <name evidence="9" type="ORF">N7G274_001333</name>
</gene>
<evidence type="ECO:0000256" key="2">
    <source>
        <dbReference type="ARBA" id="ARBA00022692"/>
    </source>
</evidence>
<feature type="region of interest" description="Disordered" evidence="6">
    <location>
        <begin position="300"/>
        <end position="326"/>
    </location>
</feature>
<dbReference type="EMBL" id="JBEFKJ010000003">
    <property type="protein sequence ID" value="KAL2047312.1"/>
    <property type="molecule type" value="Genomic_DNA"/>
</dbReference>
<keyword evidence="3 7" id="KW-1133">Transmembrane helix</keyword>
<dbReference type="InterPro" id="IPR052337">
    <property type="entry name" value="SAT4-like"/>
</dbReference>
<evidence type="ECO:0000313" key="10">
    <source>
        <dbReference type="Proteomes" id="UP001590950"/>
    </source>
</evidence>
<evidence type="ECO:0000259" key="8">
    <source>
        <dbReference type="Pfam" id="PF20684"/>
    </source>
</evidence>
<keyword evidence="2 7" id="KW-0812">Transmembrane</keyword>
<dbReference type="PANTHER" id="PTHR33048:SF134">
    <property type="entry name" value="INTEGRAL MEMBRANE PROTEIN"/>
    <property type="match status" value="1"/>
</dbReference>
<protein>
    <recommendedName>
        <fullName evidence="8">Rhodopsin domain-containing protein</fullName>
    </recommendedName>
</protein>
<dbReference type="Pfam" id="PF20684">
    <property type="entry name" value="Fung_rhodopsin"/>
    <property type="match status" value="1"/>
</dbReference>